<evidence type="ECO:0000313" key="2">
    <source>
        <dbReference type="Proteomes" id="UP001165960"/>
    </source>
</evidence>
<name>A0ACC2RYP3_9FUNG</name>
<reference evidence="1" key="1">
    <citation type="submission" date="2022-04" db="EMBL/GenBank/DDBJ databases">
        <title>Genome of the entomopathogenic fungus Entomophthora muscae.</title>
        <authorList>
            <person name="Elya C."/>
            <person name="Lovett B.R."/>
            <person name="Lee E."/>
            <person name="Macias A.M."/>
            <person name="Hajek A.E."/>
            <person name="De Bivort B.L."/>
            <person name="Kasson M.T."/>
            <person name="De Fine Licht H.H."/>
            <person name="Stajich J.E."/>
        </authorList>
    </citation>
    <scope>NUCLEOTIDE SEQUENCE</scope>
    <source>
        <strain evidence="1">Berkeley</strain>
    </source>
</reference>
<gene>
    <name evidence="1" type="ORF">DSO57_1007605</name>
</gene>
<comment type="caution">
    <text evidence="1">The sequence shown here is derived from an EMBL/GenBank/DDBJ whole genome shotgun (WGS) entry which is preliminary data.</text>
</comment>
<organism evidence="1 2">
    <name type="scientific">Entomophthora muscae</name>
    <dbReference type="NCBI Taxonomy" id="34485"/>
    <lineage>
        <taxon>Eukaryota</taxon>
        <taxon>Fungi</taxon>
        <taxon>Fungi incertae sedis</taxon>
        <taxon>Zoopagomycota</taxon>
        <taxon>Entomophthoromycotina</taxon>
        <taxon>Entomophthoromycetes</taxon>
        <taxon>Entomophthorales</taxon>
        <taxon>Entomophthoraceae</taxon>
        <taxon>Entomophthora</taxon>
    </lineage>
</organism>
<accession>A0ACC2RYP3</accession>
<dbReference type="Proteomes" id="UP001165960">
    <property type="component" value="Unassembled WGS sequence"/>
</dbReference>
<evidence type="ECO:0000313" key="1">
    <source>
        <dbReference type="EMBL" id="KAJ9055120.1"/>
    </source>
</evidence>
<keyword evidence="2" id="KW-1185">Reference proteome</keyword>
<proteinExistence type="predicted"/>
<protein>
    <submittedName>
        <fullName evidence="1">Uncharacterized protein</fullName>
    </submittedName>
</protein>
<dbReference type="EMBL" id="QTSX02006412">
    <property type="protein sequence ID" value="KAJ9055120.1"/>
    <property type="molecule type" value="Genomic_DNA"/>
</dbReference>
<sequence length="109" mass="12236">MKAFPLSVQLPLLPVNLRSHLSSPTPLSLLLWFSAYWPFPSQTCSLRLLPPGTQYRNLLVAYKLLLTYSHKFSAGRLDVCNLDVLGITFVWQLCLCFGFKSPVALALLP</sequence>